<keyword evidence="2" id="KW-1185">Reference proteome</keyword>
<dbReference type="InterPro" id="IPR004375">
    <property type="entry name" value="NanQ/TabA/YiaL"/>
</dbReference>
<evidence type="ECO:0000313" key="2">
    <source>
        <dbReference type="Proteomes" id="UP000240357"/>
    </source>
</evidence>
<evidence type="ECO:0000313" key="1">
    <source>
        <dbReference type="EMBL" id="PSR54226.1"/>
    </source>
</evidence>
<dbReference type="SUPFAM" id="SSF51197">
    <property type="entry name" value="Clavaminate synthase-like"/>
    <property type="match status" value="1"/>
</dbReference>
<protein>
    <submittedName>
        <fullName evidence="1">YhcH/YjgK/YiaL family protein</fullName>
    </submittedName>
</protein>
<name>A0A2T2YFC8_9BACT</name>
<dbReference type="EMBL" id="PYFT01000001">
    <property type="protein sequence ID" value="PSR54226.1"/>
    <property type="molecule type" value="Genomic_DNA"/>
</dbReference>
<dbReference type="RefSeq" id="WP_106929702.1">
    <property type="nucleotide sequence ID" value="NZ_PYFT01000001.1"/>
</dbReference>
<dbReference type="InterPro" id="IPR037012">
    <property type="entry name" value="NanQ/TabA/YiaL_sf"/>
</dbReference>
<comment type="caution">
    <text evidence="1">The sequence shown here is derived from an EMBL/GenBank/DDBJ whole genome shotgun (WGS) entry which is preliminary data.</text>
</comment>
<sequence length="151" mass="17410">MIFDHLNNASRYHALHPDFALAFDFLKNQDVTQLATGKHALRDEEVFALLSDDFGFGGREQARLESHRRYLDIQVVLAGTDYMGWQDIAACQNVTEPYTPERDVIFYGDQPRVWLEVPAQHFVIFYPEDTHAPLATAEKVRKIVFKIAIKE</sequence>
<dbReference type="Gene3D" id="2.60.120.370">
    <property type="entry name" value="YhcH/YjgK/YiaL"/>
    <property type="match status" value="1"/>
</dbReference>
<accession>A0A2T2YFC8</accession>
<proteinExistence type="predicted"/>
<dbReference type="GO" id="GO:0005829">
    <property type="term" value="C:cytosol"/>
    <property type="evidence" value="ECO:0007669"/>
    <property type="project" value="TreeGrafter"/>
</dbReference>
<dbReference type="OrthoDB" id="9792756at2"/>
<dbReference type="PANTHER" id="PTHR34986">
    <property type="entry name" value="EVOLVED BETA-GALACTOSIDASE SUBUNIT BETA"/>
    <property type="match status" value="1"/>
</dbReference>
<dbReference type="Pfam" id="PF04074">
    <property type="entry name" value="DUF386"/>
    <property type="match status" value="1"/>
</dbReference>
<dbReference type="NCBIfam" id="TIGR00022">
    <property type="entry name" value="YhcH/YjgK/YiaL family protein"/>
    <property type="match status" value="1"/>
</dbReference>
<reference evidence="1 2" key="1">
    <citation type="submission" date="2018-03" db="EMBL/GenBank/DDBJ databases">
        <title>Adhaeribacter sp. HMF7605 Genome sequencing and assembly.</title>
        <authorList>
            <person name="Kang H."/>
            <person name="Kang J."/>
            <person name="Cha I."/>
            <person name="Kim H."/>
            <person name="Joh K."/>
        </authorList>
    </citation>
    <scope>NUCLEOTIDE SEQUENCE [LARGE SCALE GENOMIC DNA]</scope>
    <source>
        <strain evidence="1 2">HMF7605</strain>
    </source>
</reference>
<organism evidence="1 2">
    <name type="scientific">Adhaeribacter arboris</name>
    <dbReference type="NCBI Taxonomy" id="2072846"/>
    <lineage>
        <taxon>Bacteria</taxon>
        <taxon>Pseudomonadati</taxon>
        <taxon>Bacteroidota</taxon>
        <taxon>Cytophagia</taxon>
        <taxon>Cytophagales</taxon>
        <taxon>Hymenobacteraceae</taxon>
        <taxon>Adhaeribacter</taxon>
    </lineage>
</organism>
<gene>
    <name evidence="1" type="ORF">AHMF7605_12180</name>
</gene>
<dbReference type="AlphaFoldDB" id="A0A2T2YFC8"/>
<dbReference type="Proteomes" id="UP000240357">
    <property type="component" value="Unassembled WGS sequence"/>
</dbReference>
<dbReference type="PANTHER" id="PTHR34986:SF1">
    <property type="entry name" value="PROTEIN YIAL"/>
    <property type="match status" value="1"/>
</dbReference>